<accession>A0AAW0Q2D6</accession>
<dbReference type="PANTHER" id="PTHR47440:SF1">
    <property type="entry name" value="RHO_RAC GUANINE NUCLEOTIDE EXCHANGE FACTOR 18"/>
    <property type="match status" value="1"/>
</dbReference>
<name>A0AAW0Q2D6_9GOBI</name>
<evidence type="ECO:0000256" key="1">
    <source>
        <dbReference type="SAM" id="Coils"/>
    </source>
</evidence>
<proteinExistence type="predicted"/>
<gene>
    <name evidence="3" type="ORF">WMY93_000936</name>
</gene>
<dbReference type="AlphaFoldDB" id="A0AAW0Q2D6"/>
<feature type="compositionally biased region" description="Low complexity" evidence="2">
    <location>
        <begin position="26"/>
        <end position="48"/>
    </location>
</feature>
<sequence length="422" mass="47707">MSSKRDFFFFFFSSSSPPSSPPPPSSSSSSSSSSSFFSFSFSSSSSSSSSSFLFLFFLLPSSSSSYSSSGESAEPAHAQDQRKPTGTHDLDETNDDPATTMNGDVSEDPDAVSDLHLRKPFTLRADGDDAEAEPCTFTPKPLPGEDTVLVCERMVLLAQRLNSLQVLLARHSSQVELLQAGQSKSKRPARQCSSALLEQENQRNIEQQKRDLANLQKMQAQQREEQQRWTRSERNRGSRWRFWRRRELKLKEERSELETQRDGYQRDLERLREAIKSLEKDKEKHEQEKKKLDKLKRHMSMANPALNQVIPTKLEGLSGKKKLKPKQSHKRTSSAANIDVREVVLPNQGKEGGSLRAHRTNSPRRINKTGSPLFQTSWTFTEHKTFPSVSSHRRGSSEAPPPAPPPFPKDILDPLYPKEIFL</sequence>
<evidence type="ECO:0000256" key="2">
    <source>
        <dbReference type="SAM" id="MobiDB-lite"/>
    </source>
</evidence>
<comment type="caution">
    <text evidence="3">The sequence shown here is derived from an EMBL/GenBank/DDBJ whole genome shotgun (WGS) entry which is preliminary data.</text>
</comment>
<feature type="compositionally biased region" description="Basic residues" evidence="2">
    <location>
        <begin position="356"/>
        <end position="367"/>
    </location>
</feature>
<feature type="compositionally biased region" description="Pro residues" evidence="2">
    <location>
        <begin position="399"/>
        <end position="408"/>
    </location>
</feature>
<dbReference type="PANTHER" id="PTHR47440">
    <property type="entry name" value="RIKEN CDNA A430078G23 GENE"/>
    <property type="match status" value="1"/>
</dbReference>
<protein>
    <submittedName>
        <fullName evidence="3">Uncharacterized protein</fullName>
    </submittedName>
</protein>
<keyword evidence="1" id="KW-0175">Coiled coil</keyword>
<feature type="region of interest" description="Disordered" evidence="2">
    <location>
        <begin position="63"/>
        <end position="113"/>
    </location>
</feature>
<evidence type="ECO:0000313" key="4">
    <source>
        <dbReference type="Proteomes" id="UP001460270"/>
    </source>
</evidence>
<evidence type="ECO:0000313" key="3">
    <source>
        <dbReference type="EMBL" id="KAK7945208.1"/>
    </source>
</evidence>
<feature type="compositionally biased region" description="Basic residues" evidence="2">
    <location>
        <begin position="319"/>
        <end position="332"/>
    </location>
</feature>
<feature type="compositionally biased region" description="Polar residues" evidence="2">
    <location>
        <begin position="368"/>
        <end position="380"/>
    </location>
</feature>
<dbReference type="Proteomes" id="UP001460270">
    <property type="component" value="Unassembled WGS sequence"/>
</dbReference>
<dbReference type="EMBL" id="JBBPFD010000001">
    <property type="protein sequence ID" value="KAK7945208.1"/>
    <property type="molecule type" value="Genomic_DNA"/>
</dbReference>
<organism evidence="3 4">
    <name type="scientific">Mugilogobius chulae</name>
    <name type="common">yellowstripe goby</name>
    <dbReference type="NCBI Taxonomy" id="88201"/>
    <lineage>
        <taxon>Eukaryota</taxon>
        <taxon>Metazoa</taxon>
        <taxon>Chordata</taxon>
        <taxon>Craniata</taxon>
        <taxon>Vertebrata</taxon>
        <taxon>Euteleostomi</taxon>
        <taxon>Actinopterygii</taxon>
        <taxon>Neopterygii</taxon>
        <taxon>Teleostei</taxon>
        <taxon>Neoteleostei</taxon>
        <taxon>Acanthomorphata</taxon>
        <taxon>Gobiaria</taxon>
        <taxon>Gobiiformes</taxon>
        <taxon>Gobioidei</taxon>
        <taxon>Gobiidae</taxon>
        <taxon>Gobionellinae</taxon>
        <taxon>Mugilogobius</taxon>
    </lineage>
</organism>
<feature type="region of interest" description="Disordered" evidence="2">
    <location>
        <begin position="316"/>
        <end position="413"/>
    </location>
</feature>
<keyword evidence="4" id="KW-1185">Reference proteome</keyword>
<feature type="region of interest" description="Disordered" evidence="2">
    <location>
        <begin position="14"/>
        <end position="48"/>
    </location>
</feature>
<feature type="compositionally biased region" description="Basic and acidic residues" evidence="2">
    <location>
        <begin position="77"/>
        <end position="91"/>
    </location>
</feature>
<dbReference type="InterPro" id="IPR053089">
    <property type="entry name" value="Rho_GEF18"/>
</dbReference>
<feature type="coiled-coil region" evidence="1">
    <location>
        <begin position="198"/>
        <end position="298"/>
    </location>
</feature>
<reference evidence="4" key="1">
    <citation type="submission" date="2024-04" db="EMBL/GenBank/DDBJ databases">
        <title>Salinicola lusitanus LLJ914,a marine bacterium isolated from the Okinawa Trough.</title>
        <authorList>
            <person name="Li J."/>
        </authorList>
    </citation>
    <scope>NUCLEOTIDE SEQUENCE [LARGE SCALE GENOMIC DNA]</scope>
</reference>